<accession>A0A4Y7SBH6</accession>
<dbReference type="AlphaFoldDB" id="A0A4Y7SBH6"/>
<organism evidence="2 3">
    <name type="scientific">Coprinellus micaceus</name>
    <name type="common">Glistening ink-cap mushroom</name>
    <name type="synonym">Coprinus micaceus</name>
    <dbReference type="NCBI Taxonomy" id="71717"/>
    <lineage>
        <taxon>Eukaryota</taxon>
        <taxon>Fungi</taxon>
        <taxon>Dikarya</taxon>
        <taxon>Basidiomycota</taxon>
        <taxon>Agaricomycotina</taxon>
        <taxon>Agaricomycetes</taxon>
        <taxon>Agaricomycetidae</taxon>
        <taxon>Agaricales</taxon>
        <taxon>Agaricineae</taxon>
        <taxon>Psathyrellaceae</taxon>
        <taxon>Coprinellus</taxon>
    </lineage>
</organism>
<reference evidence="2 3" key="1">
    <citation type="journal article" date="2019" name="Nat. Ecol. Evol.">
        <title>Megaphylogeny resolves global patterns of mushroom evolution.</title>
        <authorList>
            <person name="Varga T."/>
            <person name="Krizsan K."/>
            <person name="Foldi C."/>
            <person name="Dima B."/>
            <person name="Sanchez-Garcia M."/>
            <person name="Sanchez-Ramirez S."/>
            <person name="Szollosi G.J."/>
            <person name="Szarkandi J.G."/>
            <person name="Papp V."/>
            <person name="Albert L."/>
            <person name="Andreopoulos W."/>
            <person name="Angelini C."/>
            <person name="Antonin V."/>
            <person name="Barry K.W."/>
            <person name="Bougher N.L."/>
            <person name="Buchanan P."/>
            <person name="Buyck B."/>
            <person name="Bense V."/>
            <person name="Catcheside P."/>
            <person name="Chovatia M."/>
            <person name="Cooper J."/>
            <person name="Damon W."/>
            <person name="Desjardin D."/>
            <person name="Finy P."/>
            <person name="Geml J."/>
            <person name="Haridas S."/>
            <person name="Hughes K."/>
            <person name="Justo A."/>
            <person name="Karasinski D."/>
            <person name="Kautmanova I."/>
            <person name="Kiss B."/>
            <person name="Kocsube S."/>
            <person name="Kotiranta H."/>
            <person name="LaButti K.M."/>
            <person name="Lechner B.E."/>
            <person name="Liimatainen K."/>
            <person name="Lipzen A."/>
            <person name="Lukacs Z."/>
            <person name="Mihaltcheva S."/>
            <person name="Morgado L.N."/>
            <person name="Niskanen T."/>
            <person name="Noordeloos M.E."/>
            <person name="Ohm R.A."/>
            <person name="Ortiz-Santana B."/>
            <person name="Ovrebo C."/>
            <person name="Racz N."/>
            <person name="Riley R."/>
            <person name="Savchenko A."/>
            <person name="Shiryaev A."/>
            <person name="Soop K."/>
            <person name="Spirin V."/>
            <person name="Szebenyi C."/>
            <person name="Tomsovsky M."/>
            <person name="Tulloss R.E."/>
            <person name="Uehling J."/>
            <person name="Grigoriev I.V."/>
            <person name="Vagvolgyi C."/>
            <person name="Papp T."/>
            <person name="Martin F.M."/>
            <person name="Miettinen O."/>
            <person name="Hibbett D.S."/>
            <person name="Nagy L.G."/>
        </authorList>
    </citation>
    <scope>NUCLEOTIDE SEQUENCE [LARGE SCALE GENOMIC DNA]</scope>
    <source>
        <strain evidence="2 3">FP101781</strain>
    </source>
</reference>
<sequence length="226" mass="24213">MYMAIQPEYSPVDPIGQAPIMELARSPSITESVVGLTTDRSAEKPLELSNTGVAPLSQPPSPANLGGANKENISNSPVSGTGTRSSFKLRSSKPLPPSRSEKSDSGNLNGMKTAAEEGVDEKAEADQSSKVPPTSAIPSSPVNKNPQPASQVPVVAKKDRYISLRREPIFVFLRNIFGQVYAPAQAVWPSKAAVKAAYNTLPDEKKEAWSQRHLTIIKAHKTSARV</sequence>
<protein>
    <submittedName>
        <fullName evidence="2">Uncharacterized protein</fullName>
    </submittedName>
</protein>
<proteinExistence type="predicted"/>
<feature type="compositionally biased region" description="Low complexity" evidence="1">
    <location>
        <begin position="84"/>
        <end position="93"/>
    </location>
</feature>
<keyword evidence="3" id="KW-1185">Reference proteome</keyword>
<feature type="compositionally biased region" description="Polar residues" evidence="1">
    <location>
        <begin position="71"/>
        <end position="83"/>
    </location>
</feature>
<evidence type="ECO:0000256" key="1">
    <source>
        <dbReference type="SAM" id="MobiDB-lite"/>
    </source>
</evidence>
<evidence type="ECO:0000313" key="2">
    <source>
        <dbReference type="EMBL" id="TEB18735.1"/>
    </source>
</evidence>
<evidence type="ECO:0000313" key="3">
    <source>
        <dbReference type="Proteomes" id="UP000298030"/>
    </source>
</evidence>
<gene>
    <name evidence="2" type="ORF">FA13DRAFT_1803080</name>
</gene>
<dbReference type="EMBL" id="QPFP01000230">
    <property type="protein sequence ID" value="TEB18735.1"/>
    <property type="molecule type" value="Genomic_DNA"/>
</dbReference>
<name>A0A4Y7SBH6_COPMI</name>
<feature type="compositionally biased region" description="Polar residues" evidence="1">
    <location>
        <begin position="128"/>
        <end position="150"/>
    </location>
</feature>
<comment type="caution">
    <text evidence="2">The sequence shown here is derived from an EMBL/GenBank/DDBJ whole genome shotgun (WGS) entry which is preliminary data.</text>
</comment>
<dbReference type="Proteomes" id="UP000298030">
    <property type="component" value="Unassembled WGS sequence"/>
</dbReference>
<feature type="region of interest" description="Disordered" evidence="1">
    <location>
        <begin position="32"/>
        <end position="151"/>
    </location>
</feature>